<dbReference type="OrthoDB" id="9795626at2"/>
<dbReference type="GO" id="GO:0006302">
    <property type="term" value="P:double-strand break repair"/>
    <property type="evidence" value="ECO:0007669"/>
    <property type="project" value="InterPro"/>
</dbReference>
<dbReference type="PANTHER" id="PTHR32114:SF2">
    <property type="entry name" value="ABC TRANSPORTER ABCH.3"/>
    <property type="match status" value="1"/>
</dbReference>
<dbReference type="PANTHER" id="PTHR32114">
    <property type="entry name" value="ABC TRANSPORTER ABCH.3"/>
    <property type="match status" value="1"/>
</dbReference>
<feature type="coiled-coil region" evidence="1">
    <location>
        <begin position="398"/>
        <end position="455"/>
    </location>
</feature>
<dbReference type="EMBL" id="FNDS01000004">
    <property type="protein sequence ID" value="SDH89366.1"/>
    <property type="molecule type" value="Genomic_DNA"/>
</dbReference>
<evidence type="ECO:0000313" key="3">
    <source>
        <dbReference type="EMBL" id="SDH89366.1"/>
    </source>
</evidence>
<protein>
    <submittedName>
        <fullName evidence="3">DNA sulfur modification protein DndD</fullName>
    </submittedName>
</protein>
<dbReference type="NCBIfam" id="TIGR03185">
    <property type="entry name" value="DNA_S_dndD"/>
    <property type="match status" value="1"/>
</dbReference>
<organism evidence="3 4">
    <name type="scientific">Pseudomonas panipatensis</name>
    <dbReference type="NCBI Taxonomy" id="428992"/>
    <lineage>
        <taxon>Bacteria</taxon>
        <taxon>Pseudomonadati</taxon>
        <taxon>Pseudomonadota</taxon>
        <taxon>Gammaproteobacteria</taxon>
        <taxon>Pseudomonadales</taxon>
        <taxon>Pseudomonadaceae</taxon>
        <taxon>Pseudomonas</taxon>
    </lineage>
</organism>
<feature type="domain" description="Rad50/SbcC-type AAA" evidence="2">
    <location>
        <begin position="5"/>
        <end position="220"/>
    </location>
</feature>
<reference evidence="4" key="1">
    <citation type="submission" date="2016-10" db="EMBL/GenBank/DDBJ databases">
        <authorList>
            <person name="Varghese N."/>
            <person name="Submissions S."/>
        </authorList>
    </citation>
    <scope>NUCLEOTIDE SEQUENCE [LARGE SCALE GENOMIC DNA]</scope>
    <source>
        <strain evidence="4">CCM 7469</strain>
    </source>
</reference>
<dbReference type="RefSeq" id="WP_090262445.1">
    <property type="nucleotide sequence ID" value="NZ_FNDS01000004.1"/>
</dbReference>
<keyword evidence="1" id="KW-0175">Coiled coil</keyword>
<name>A0A1G8G4Z4_9PSED</name>
<dbReference type="GO" id="GO:0016887">
    <property type="term" value="F:ATP hydrolysis activity"/>
    <property type="evidence" value="ECO:0007669"/>
    <property type="project" value="InterPro"/>
</dbReference>
<sequence length="665" mass="74822">MIIKKLVLNNFRVFQGTHEIDLTPRGSKNGSKPIILFGGLNGAGKTSILTAIRLALYGRLAFDELNQSQDYIEQLSSLIHNGVSLSHQPNEASISLTFTYNKEGEESEFCVIRSWERGKKDTLVLLQNKAPLSELNYEQCQGFLNELIPHGIADLFFFDGEKIASLAEDESGKILQTAVRRLLGLDLIAKLRNDLTIYLKRQSVDSLGSQLQNQIQDLDEKGTRLGKSAENFRYAADLQKISIDLIANEIRKHEGLLSAQGGAFARTKAQEQSRVDHLLKERAQLEKTIRHELEGAFPFSLAPKALRALLQRLETESAIRTSQNFSEGLISFMDDLSKNGIFDSEEVKASAINSINSQLNQYLSKQPTGEVILDISERELGILHHALDSESRSSRLRFEKARAALIEVENSLDQAAANIDRAPDDEQLLDIFQKIRELDSKHQEALAEYKSLLDKARDALHQQLECARQLQRLHDKKRSQHGSTTAISNAQASLAMLEKYSEALTIARVHKLERFFEEAYHRLARKDDLQINAQINPQTFDVELVDDQGIAINRKLLSAGEKQIYAIAILEALAKTSGRQLPVIIDTPLGRLDSHHRDKLIENYFPSASHQVILLSTDTEINEHYFFKKLVPSTSHSYQILFNSNTKSAALKKGYFWSENQVGAI</sequence>
<dbReference type="InterPro" id="IPR038729">
    <property type="entry name" value="Rad50/SbcC_AAA"/>
</dbReference>
<dbReference type="Pfam" id="PF13476">
    <property type="entry name" value="AAA_23"/>
    <property type="match status" value="1"/>
</dbReference>
<gene>
    <name evidence="3" type="ORF">SAMN05216272_1047</name>
</gene>
<evidence type="ECO:0000313" key="4">
    <source>
        <dbReference type="Proteomes" id="UP000199636"/>
    </source>
</evidence>
<evidence type="ECO:0000259" key="2">
    <source>
        <dbReference type="Pfam" id="PF13476"/>
    </source>
</evidence>
<dbReference type="SUPFAM" id="SSF52540">
    <property type="entry name" value="P-loop containing nucleoside triphosphate hydrolases"/>
    <property type="match status" value="1"/>
</dbReference>
<dbReference type="InterPro" id="IPR017599">
    <property type="entry name" value="DNA_S_DndD"/>
</dbReference>
<dbReference type="AlphaFoldDB" id="A0A1G8G4Z4"/>
<dbReference type="Gene3D" id="3.40.50.300">
    <property type="entry name" value="P-loop containing nucleotide triphosphate hydrolases"/>
    <property type="match status" value="2"/>
</dbReference>
<dbReference type="InterPro" id="IPR027417">
    <property type="entry name" value="P-loop_NTPase"/>
</dbReference>
<dbReference type="Proteomes" id="UP000199636">
    <property type="component" value="Unassembled WGS sequence"/>
</dbReference>
<dbReference type="STRING" id="428992.SAMN05216272_1047"/>
<keyword evidence="4" id="KW-1185">Reference proteome</keyword>
<accession>A0A1G8G4Z4</accession>
<proteinExistence type="predicted"/>
<evidence type="ECO:0000256" key="1">
    <source>
        <dbReference type="SAM" id="Coils"/>
    </source>
</evidence>